<organism evidence="3 4">
    <name type="scientific">Namhaeicola litoreus</name>
    <dbReference type="NCBI Taxonomy" id="1052145"/>
    <lineage>
        <taxon>Bacteria</taxon>
        <taxon>Pseudomonadati</taxon>
        <taxon>Bacteroidota</taxon>
        <taxon>Flavobacteriia</taxon>
        <taxon>Flavobacteriales</taxon>
        <taxon>Flavobacteriaceae</taxon>
        <taxon>Namhaeicola</taxon>
    </lineage>
</organism>
<keyword evidence="1" id="KW-0732">Signal</keyword>
<name>A0ABW3Y1Y1_9FLAO</name>
<evidence type="ECO:0000259" key="2">
    <source>
        <dbReference type="Pfam" id="PF13778"/>
    </source>
</evidence>
<sequence length="126" mass="14594">MVSQNLNNYLWKNRVLLIISQDTNSGEFKEQMTILKANKDDLEERKLVVLSVLPQAFSLGLDELSTWEKGNEVFSRYNPKEESFKVLLIGLDGGVKISQNKPMMMDTLKQTIDRMPMRKSEIENRN</sequence>
<feature type="domain" description="DUF4174" evidence="2">
    <location>
        <begin position="6"/>
        <end position="121"/>
    </location>
</feature>
<comment type="caution">
    <text evidence="3">The sequence shown here is derived from an EMBL/GenBank/DDBJ whole genome shotgun (WGS) entry which is preliminary data.</text>
</comment>
<dbReference type="Proteomes" id="UP001597201">
    <property type="component" value="Unassembled WGS sequence"/>
</dbReference>
<evidence type="ECO:0000256" key="1">
    <source>
        <dbReference type="ARBA" id="ARBA00022729"/>
    </source>
</evidence>
<dbReference type="InterPro" id="IPR025232">
    <property type="entry name" value="DUF4174"/>
</dbReference>
<protein>
    <submittedName>
        <fullName evidence="3">DUF4174 domain-containing protein</fullName>
    </submittedName>
</protein>
<accession>A0ABW3Y1Y1</accession>
<dbReference type="Pfam" id="PF13778">
    <property type="entry name" value="DUF4174"/>
    <property type="match status" value="1"/>
</dbReference>
<evidence type="ECO:0000313" key="3">
    <source>
        <dbReference type="EMBL" id="MFD1315410.1"/>
    </source>
</evidence>
<keyword evidence="4" id="KW-1185">Reference proteome</keyword>
<dbReference type="RefSeq" id="WP_377177565.1">
    <property type="nucleotide sequence ID" value="NZ_JBHTMY010000003.1"/>
</dbReference>
<reference evidence="4" key="1">
    <citation type="journal article" date="2019" name="Int. J. Syst. Evol. Microbiol.">
        <title>The Global Catalogue of Microorganisms (GCM) 10K type strain sequencing project: providing services to taxonomists for standard genome sequencing and annotation.</title>
        <authorList>
            <consortium name="The Broad Institute Genomics Platform"/>
            <consortium name="The Broad Institute Genome Sequencing Center for Infectious Disease"/>
            <person name="Wu L."/>
            <person name="Ma J."/>
        </authorList>
    </citation>
    <scope>NUCLEOTIDE SEQUENCE [LARGE SCALE GENOMIC DNA]</scope>
    <source>
        <strain evidence="4">CCUG 61485</strain>
    </source>
</reference>
<dbReference type="EMBL" id="JBHTMY010000003">
    <property type="protein sequence ID" value="MFD1315410.1"/>
    <property type="molecule type" value="Genomic_DNA"/>
</dbReference>
<evidence type="ECO:0000313" key="4">
    <source>
        <dbReference type="Proteomes" id="UP001597201"/>
    </source>
</evidence>
<gene>
    <name evidence="3" type="ORF">ACFQ39_07250</name>
</gene>
<proteinExistence type="predicted"/>